<dbReference type="OrthoDB" id="35799at2759"/>
<dbReference type="GO" id="GO:0005743">
    <property type="term" value="C:mitochondrial inner membrane"/>
    <property type="evidence" value="ECO:0007669"/>
    <property type="project" value="UniProtKB-SubCell"/>
</dbReference>
<evidence type="ECO:0000256" key="9">
    <source>
        <dbReference type="ARBA" id="ARBA00023136"/>
    </source>
</evidence>
<evidence type="ECO:0008006" key="12">
    <source>
        <dbReference type="Google" id="ProtNLM"/>
    </source>
</evidence>
<keyword evidence="6" id="KW-0999">Mitochondrion inner membrane</keyword>
<dbReference type="Pfam" id="PF05873">
    <property type="entry name" value="Mt_ATP-synt_D"/>
    <property type="match status" value="1"/>
</dbReference>
<keyword evidence="11" id="KW-1185">Reference proteome</keyword>
<evidence type="ECO:0000256" key="6">
    <source>
        <dbReference type="ARBA" id="ARBA00022792"/>
    </source>
</evidence>
<keyword evidence="8" id="KW-0496">Mitochondrion</keyword>
<comment type="subcellular location">
    <subcellularLocation>
        <location evidence="1">Mitochondrion inner membrane</location>
    </subcellularLocation>
</comment>
<organism evidence="10 11">
    <name type="scientific">Haemaphysalis longicornis</name>
    <name type="common">Bush tick</name>
    <dbReference type="NCBI Taxonomy" id="44386"/>
    <lineage>
        <taxon>Eukaryota</taxon>
        <taxon>Metazoa</taxon>
        <taxon>Ecdysozoa</taxon>
        <taxon>Arthropoda</taxon>
        <taxon>Chelicerata</taxon>
        <taxon>Arachnida</taxon>
        <taxon>Acari</taxon>
        <taxon>Parasitiformes</taxon>
        <taxon>Ixodida</taxon>
        <taxon>Ixodoidea</taxon>
        <taxon>Ixodidae</taxon>
        <taxon>Haemaphysalinae</taxon>
        <taxon>Haemaphysalis</taxon>
    </lineage>
</organism>
<protein>
    <recommendedName>
        <fullName evidence="12">ATP synthase subunit d, mitochondrial</fullName>
    </recommendedName>
</protein>
<evidence type="ECO:0000256" key="1">
    <source>
        <dbReference type="ARBA" id="ARBA00004273"/>
    </source>
</evidence>
<dbReference type="SUPFAM" id="SSF161065">
    <property type="entry name" value="ATP synthase D chain-like"/>
    <property type="match status" value="1"/>
</dbReference>
<keyword evidence="9" id="KW-0472">Membrane</keyword>
<dbReference type="EMBL" id="JABSTR010000003">
    <property type="protein sequence ID" value="KAH9365695.1"/>
    <property type="molecule type" value="Genomic_DNA"/>
</dbReference>
<dbReference type="InterPro" id="IPR036228">
    <property type="entry name" value="ATP_synth_F0_dsu_sf_mt"/>
</dbReference>
<dbReference type="GO" id="GO:0015078">
    <property type="term" value="F:proton transmembrane transporter activity"/>
    <property type="evidence" value="ECO:0007669"/>
    <property type="project" value="InterPro"/>
</dbReference>
<gene>
    <name evidence="10" type="ORF">HPB48_004598</name>
</gene>
<dbReference type="VEuPathDB" id="VectorBase:HLOH_040261"/>
<dbReference type="GO" id="GO:0045259">
    <property type="term" value="C:proton-transporting ATP synthase complex"/>
    <property type="evidence" value="ECO:0007669"/>
    <property type="project" value="UniProtKB-KW"/>
</dbReference>
<dbReference type="PANTHER" id="PTHR12700">
    <property type="entry name" value="ATP SYNTHASE SUBUNIT D, MITOCHONDRIAL"/>
    <property type="match status" value="1"/>
</dbReference>
<reference evidence="10 11" key="1">
    <citation type="journal article" date="2020" name="Cell">
        <title>Large-Scale Comparative Analyses of Tick Genomes Elucidate Their Genetic Diversity and Vector Capacities.</title>
        <authorList>
            <consortium name="Tick Genome and Microbiome Consortium (TIGMIC)"/>
            <person name="Jia N."/>
            <person name="Wang J."/>
            <person name="Shi W."/>
            <person name="Du L."/>
            <person name="Sun Y."/>
            <person name="Zhan W."/>
            <person name="Jiang J.F."/>
            <person name="Wang Q."/>
            <person name="Zhang B."/>
            <person name="Ji P."/>
            <person name="Bell-Sakyi L."/>
            <person name="Cui X.M."/>
            <person name="Yuan T.T."/>
            <person name="Jiang B.G."/>
            <person name="Yang W.F."/>
            <person name="Lam T.T."/>
            <person name="Chang Q.C."/>
            <person name="Ding S.J."/>
            <person name="Wang X.J."/>
            <person name="Zhu J.G."/>
            <person name="Ruan X.D."/>
            <person name="Zhao L."/>
            <person name="Wei J.T."/>
            <person name="Ye R.Z."/>
            <person name="Que T.C."/>
            <person name="Du C.H."/>
            <person name="Zhou Y.H."/>
            <person name="Cheng J.X."/>
            <person name="Dai P.F."/>
            <person name="Guo W.B."/>
            <person name="Han X.H."/>
            <person name="Huang E.J."/>
            <person name="Li L.F."/>
            <person name="Wei W."/>
            <person name="Gao Y.C."/>
            <person name="Liu J.Z."/>
            <person name="Shao H.Z."/>
            <person name="Wang X."/>
            <person name="Wang C.C."/>
            <person name="Yang T.C."/>
            <person name="Huo Q.B."/>
            <person name="Li W."/>
            <person name="Chen H.Y."/>
            <person name="Chen S.E."/>
            <person name="Zhou L.G."/>
            <person name="Ni X.B."/>
            <person name="Tian J.H."/>
            <person name="Sheng Y."/>
            <person name="Liu T."/>
            <person name="Pan Y.S."/>
            <person name="Xia L.Y."/>
            <person name="Li J."/>
            <person name="Zhao F."/>
            <person name="Cao W.C."/>
        </authorList>
    </citation>
    <scope>NUCLEOTIDE SEQUENCE [LARGE SCALE GENOMIC DNA]</scope>
    <source>
        <strain evidence="10">HaeL-2018</strain>
    </source>
</reference>
<sequence>MRKAVRDLLDFRNYLMKEEFNEIYSCFQFPSFVYKAFSVPFPKEHLTPKIDAEERAAKEEVEGFILESKERVEGHKKELARFEAMIPALHMTMEDYYEYFPEQKIDVDNPTFWPHDGSCDVDDSHEYRDDEDDH</sequence>
<dbReference type="AlphaFoldDB" id="A0A9J6FS98"/>
<name>A0A9J6FS98_HAELO</name>
<keyword evidence="3" id="KW-0813">Transport</keyword>
<evidence type="ECO:0000256" key="5">
    <source>
        <dbReference type="ARBA" id="ARBA00022781"/>
    </source>
</evidence>
<evidence type="ECO:0000256" key="4">
    <source>
        <dbReference type="ARBA" id="ARBA00022547"/>
    </source>
</evidence>
<dbReference type="GO" id="GO:0015986">
    <property type="term" value="P:proton motive force-driven ATP synthesis"/>
    <property type="evidence" value="ECO:0007669"/>
    <property type="project" value="InterPro"/>
</dbReference>
<dbReference type="Proteomes" id="UP000821853">
    <property type="component" value="Unassembled WGS sequence"/>
</dbReference>
<dbReference type="Gene3D" id="6.10.280.70">
    <property type="match status" value="1"/>
</dbReference>
<comment type="similarity">
    <text evidence="2">Belongs to the ATPase d subunit family.</text>
</comment>
<evidence type="ECO:0000256" key="7">
    <source>
        <dbReference type="ARBA" id="ARBA00023065"/>
    </source>
</evidence>
<dbReference type="OMA" id="CNEFLAM"/>
<proteinExistence type="inferred from homology"/>
<evidence type="ECO:0000256" key="2">
    <source>
        <dbReference type="ARBA" id="ARBA00006842"/>
    </source>
</evidence>
<evidence type="ECO:0000256" key="8">
    <source>
        <dbReference type="ARBA" id="ARBA00023128"/>
    </source>
</evidence>
<dbReference type="InterPro" id="IPR008689">
    <property type="entry name" value="ATP_synth_F0_dsu_mt"/>
</dbReference>
<evidence type="ECO:0000313" key="11">
    <source>
        <dbReference type="Proteomes" id="UP000821853"/>
    </source>
</evidence>
<accession>A0A9J6FS98</accession>
<keyword evidence="5" id="KW-0375">Hydrogen ion transport</keyword>
<evidence type="ECO:0000256" key="3">
    <source>
        <dbReference type="ARBA" id="ARBA00022448"/>
    </source>
</evidence>
<comment type="caution">
    <text evidence="10">The sequence shown here is derived from an EMBL/GenBank/DDBJ whole genome shotgun (WGS) entry which is preliminary data.</text>
</comment>
<keyword evidence="4" id="KW-0138">CF(0)</keyword>
<evidence type="ECO:0000313" key="10">
    <source>
        <dbReference type="EMBL" id="KAH9365695.1"/>
    </source>
</evidence>
<keyword evidence="7" id="KW-0406">Ion transport</keyword>